<dbReference type="PANTHER" id="PTHR13696:SF96">
    <property type="entry name" value="COBQ_COBB_MIND_PARA NUCLEOTIDE BINDING DOMAIN-CONTAINING PROTEIN"/>
    <property type="match status" value="1"/>
</dbReference>
<dbReference type="InterPro" id="IPR002586">
    <property type="entry name" value="CobQ/CobB/MinD/ParA_Nub-bd_dom"/>
</dbReference>
<dbReference type="PANTHER" id="PTHR13696">
    <property type="entry name" value="P-LOOP CONTAINING NUCLEOSIDE TRIPHOSPHATE HYDROLASE"/>
    <property type="match status" value="1"/>
</dbReference>
<dbReference type="Proteomes" id="UP000622890">
    <property type="component" value="Unassembled WGS sequence"/>
</dbReference>
<dbReference type="EMBL" id="JAEPBG010000037">
    <property type="protein sequence ID" value="MBK4739088.1"/>
    <property type="molecule type" value="Genomic_DNA"/>
</dbReference>
<dbReference type="InterPro" id="IPR050678">
    <property type="entry name" value="DNA_Partitioning_ATPase"/>
</dbReference>
<evidence type="ECO:0000259" key="1">
    <source>
        <dbReference type="Pfam" id="PF01656"/>
    </source>
</evidence>
<dbReference type="Pfam" id="PF01656">
    <property type="entry name" value="CbiA"/>
    <property type="match status" value="1"/>
</dbReference>
<name>A0A934T488_9BURK</name>
<reference evidence="2" key="1">
    <citation type="submission" date="2021-01" db="EMBL/GenBank/DDBJ databases">
        <title>Genome sequence of strain Noviherbaspirillum sp. DKR-6.</title>
        <authorList>
            <person name="Chaudhary D.K."/>
        </authorList>
    </citation>
    <scope>NUCLEOTIDE SEQUENCE</scope>
    <source>
        <strain evidence="2">DKR-6</strain>
    </source>
</reference>
<evidence type="ECO:0000313" key="3">
    <source>
        <dbReference type="Proteomes" id="UP000622890"/>
    </source>
</evidence>
<feature type="domain" description="CobQ/CobB/MinD/ParA nucleotide binding" evidence="1">
    <location>
        <begin position="7"/>
        <end position="192"/>
    </location>
</feature>
<dbReference type="RefSeq" id="WP_200598458.1">
    <property type="nucleotide sequence ID" value="NZ_JAEPBG010000037.1"/>
</dbReference>
<protein>
    <submittedName>
        <fullName evidence="2">ParA family protein</fullName>
    </submittedName>
</protein>
<proteinExistence type="predicted"/>
<evidence type="ECO:0000313" key="2">
    <source>
        <dbReference type="EMBL" id="MBK4739088.1"/>
    </source>
</evidence>
<dbReference type="AlphaFoldDB" id="A0A934T488"/>
<dbReference type="Gene3D" id="3.40.50.300">
    <property type="entry name" value="P-loop containing nucleotide triphosphate hydrolases"/>
    <property type="match status" value="1"/>
</dbReference>
<comment type="caution">
    <text evidence="2">The sequence shown here is derived from an EMBL/GenBank/DDBJ whole genome shotgun (WGS) entry which is preliminary data.</text>
</comment>
<dbReference type="InterPro" id="IPR027417">
    <property type="entry name" value="P-loop_NTPase"/>
</dbReference>
<dbReference type="SUPFAM" id="SSF52540">
    <property type="entry name" value="P-loop containing nucleoside triphosphate hydrolases"/>
    <property type="match status" value="1"/>
</dbReference>
<accession>A0A934T488</accession>
<dbReference type="CDD" id="cd02042">
    <property type="entry name" value="ParAB_family"/>
    <property type="match status" value="1"/>
</dbReference>
<dbReference type="PIRSF" id="PIRSF009320">
    <property type="entry name" value="Nuc_binding_HP_1000"/>
    <property type="match status" value="1"/>
</dbReference>
<keyword evidence="3" id="KW-1185">Reference proteome</keyword>
<gene>
    <name evidence="2" type="ORF">JJB74_31180</name>
</gene>
<sequence>MAAKVVTFFNQKGGCGKTTMTIQIAGTIAQRGFRTLVVDMDSQSTATRWASQAQDEDPFPAAMMNLAAMGGKVHREIKNHLENYDFIFIDCPPAVDSPAPSSAMLISDLAIIPIVPAPADMWASVAAKKLALTAQATNEQLQIRMLPNMVQKNTNLARDTLDVLAEDVEIPLMKTWIGSRSAFRECQLFGSTVHKVAKSSPAVKEVDKLTDEVLEILGVATAKRSKK</sequence>
<organism evidence="2 3">
    <name type="scientific">Noviherbaspirillum pedocola</name>
    <dbReference type="NCBI Taxonomy" id="2801341"/>
    <lineage>
        <taxon>Bacteria</taxon>
        <taxon>Pseudomonadati</taxon>
        <taxon>Pseudomonadota</taxon>
        <taxon>Betaproteobacteria</taxon>
        <taxon>Burkholderiales</taxon>
        <taxon>Oxalobacteraceae</taxon>
        <taxon>Noviherbaspirillum</taxon>
    </lineage>
</organism>